<proteinExistence type="predicted"/>
<dbReference type="eggNOG" id="COG1225">
    <property type="taxonomic scope" value="Bacteria"/>
</dbReference>
<dbReference type="Proteomes" id="UP000054537">
    <property type="component" value="Unassembled WGS sequence"/>
</dbReference>
<feature type="transmembrane region" description="Helical" evidence="5">
    <location>
        <begin position="6"/>
        <end position="23"/>
    </location>
</feature>
<dbReference type="Pfam" id="PF07291">
    <property type="entry name" value="MauE"/>
    <property type="match status" value="1"/>
</dbReference>
<keyword evidence="3 5" id="KW-1133">Transmembrane helix</keyword>
<feature type="transmembrane region" description="Helical" evidence="5">
    <location>
        <begin position="44"/>
        <end position="66"/>
    </location>
</feature>
<feature type="transmembrane region" description="Helical" evidence="5">
    <location>
        <begin position="115"/>
        <end position="134"/>
    </location>
</feature>
<dbReference type="GO" id="GO:0030416">
    <property type="term" value="P:methylamine metabolic process"/>
    <property type="evidence" value="ECO:0007669"/>
    <property type="project" value="InterPro"/>
</dbReference>
<feature type="domain" description="Methylamine utilisation protein MauE" evidence="6">
    <location>
        <begin position="5"/>
        <end position="130"/>
    </location>
</feature>
<dbReference type="OrthoDB" id="3430313at2"/>
<gene>
    <name evidence="7" type="ORF">MB27_12725</name>
</gene>
<evidence type="ECO:0000256" key="2">
    <source>
        <dbReference type="ARBA" id="ARBA00022692"/>
    </source>
</evidence>
<dbReference type="RefSeq" id="WP_043524536.1">
    <property type="nucleotide sequence ID" value="NZ_BAABKU010000016.1"/>
</dbReference>
<evidence type="ECO:0000256" key="3">
    <source>
        <dbReference type="ARBA" id="ARBA00022989"/>
    </source>
</evidence>
<keyword evidence="4 5" id="KW-0472">Membrane</keyword>
<sequence>MDWSVACQALLVVTFVVAAGGKLRPAGFREFRLSLSRGLPVPETLAGPLAVTVVGAEVTVAAAVAVPVTARWGFGLAALLLAAFTGAIVVMRRRGSTEPCRCFGATSAPPGRAAVVRNVLLLATALLGLAGAPADQPGPVVVLAVAAGAVAALLLINLDEIAHLITA</sequence>
<comment type="subcellular location">
    <subcellularLocation>
        <location evidence="1">Membrane</location>
        <topology evidence="1">Multi-pass membrane protein</topology>
    </subcellularLocation>
</comment>
<name>A0A0A6UQF8_ACTUT</name>
<dbReference type="STRING" id="1869.MB27_12725"/>
<organism evidence="7 8">
    <name type="scientific">Actinoplanes utahensis</name>
    <dbReference type="NCBI Taxonomy" id="1869"/>
    <lineage>
        <taxon>Bacteria</taxon>
        <taxon>Bacillati</taxon>
        <taxon>Actinomycetota</taxon>
        <taxon>Actinomycetes</taxon>
        <taxon>Micromonosporales</taxon>
        <taxon>Micromonosporaceae</taxon>
        <taxon>Actinoplanes</taxon>
    </lineage>
</organism>
<evidence type="ECO:0000256" key="5">
    <source>
        <dbReference type="SAM" id="Phobius"/>
    </source>
</evidence>
<evidence type="ECO:0000256" key="1">
    <source>
        <dbReference type="ARBA" id="ARBA00004141"/>
    </source>
</evidence>
<evidence type="ECO:0000313" key="8">
    <source>
        <dbReference type="Proteomes" id="UP000054537"/>
    </source>
</evidence>
<dbReference type="EMBL" id="JRTT01000012">
    <property type="protein sequence ID" value="KHD77268.1"/>
    <property type="molecule type" value="Genomic_DNA"/>
</dbReference>
<feature type="transmembrane region" description="Helical" evidence="5">
    <location>
        <begin position="140"/>
        <end position="158"/>
    </location>
</feature>
<dbReference type="GO" id="GO:0016020">
    <property type="term" value="C:membrane"/>
    <property type="evidence" value="ECO:0007669"/>
    <property type="project" value="UniProtKB-SubCell"/>
</dbReference>
<protein>
    <recommendedName>
        <fullName evidence="6">Methylamine utilisation protein MauE domain-containing protein</fullName>
    </recommendedName>
</protein>
<reference evidence="7 8" key="1">
    <citation type="submission" date="2014-10" db="EMBL/GenBank/DDBJ databases">
        <title>Draft genome sequence of Actinoplanes utahensis NRRL 12052.</title>
        <authorList>
            <person name="Velasco-Bucheli B."/>
            <person name="del Cerro C."/>
            <person name="Hormigo D."/>
            <person name="Garcia J.L."/>
            <person name="Acebal C."/>
            <person name="Arroyo M."/>
            <person name="de la Mata I."/>
        </authorList>
    </citation>
    <scope>NUCLEOTIDE SEQUENCE [LARGE SCALE GENOMIC DNA]</scope>
    <source>
        <strain evidence="7 8">NRRL 12052</strain>
    </source>
</reference>
<evidence type="ECO:0000313" key="7">
    <source>
        <dbReference type="EMBL" id="KHD77268.1"/>
    </source>
</evidence>
<accession>A0A0A6UQF8</accession>
<evidence type="ECO:0000259" key="6">
    <source>
        <dbReference type="Pfam" id="PF07291"/>
    </source>
</evidence>
<comment type="caution">
    <text evidence="7">The sequence shown here is derived from an EMBL/GenBank/DDBJ whole genome shotgun (WGS) entry which is preliminary data.</text>
</comment>
<feature type="transmembrane region" description="Helical" evidence="5">
    <location>
        <begin position="72"/>
        <end position="91"/>
    </location>
</feature>
<evidence type="ECO:0000256" key="4">
    <source>
        <dbReference type="ARBA" id="ARBA00023136"/>
    </source>
</evidence>
<dbReference type="AlphaFoldDB" id="A0A0A6UQF8"/>
<keyword evidence="8" id="KW-1185">Reference proteome</keyword>
<keyword evidence="2 5" id="KW-0812">Transmembrane</keyword>
<dbReference type="InterPro" id="IPR009908">
    <property type="entry name" value="Methylamine_util_MauE"/>
</dbReference>